<feature type="transmembrane region" description="Helical" evidence="1">
    <location>
        <begin position="59"/>
        <end position="77"/>
    </location>
</feature>
<protein>
    <submittedName>
        <fullName evidence="2">General L-amino acid transport system permease protein AapM</fullName>
    </submittedName>
</protein>
<feature type="transmembrane region" description="Helical" evidence="1">
    <location>
        <begin position="117"/>
        <end position="138"/>
    </location>
</feature>
<evidence type="ECO:0000313" key="3">
    <source>
        <dbReference type="Proteomes" id="UP000294360"/>
    </source>
</evidence>
<dbReference type="KEGG" id="mtun:MTUNDRAET4_3419"/>
<name>A0A4U8Z495_METTU</name>
<keyword evidence="1" id="KW-0812">Transmembrane</keyword>
<dbReference type="AlphaFoldDB" id="A0A4U8Z495"/>
<evidence type="ECO:0000313" key="2">
    <source>
        <dbReference type="EMBL" id="VFU10306.1"/>
    </source>
</evidence>
<evidence type="ECO:0000256" key="1">
    <source>
        <dbReference type="SAM" id="Phobius"/>
    </source>
</evidence>
<gene>
    <name evidence="2" type="ORF">MTUNDRAET4_3419</name>
</gene>
<sequence>MALIGLFLPALLRFLVFDAVWSAPNGDLCRAPGAGACWAFIGQKLPYFTYGSYPLAERWRVDVTLIIGAGLIVWLLWLDASRRLTAAILFFGVYPILSFILLHGAPWAGLPRVDSDLWGGIFVSLLVAIVGIVVSLPLGNSPRARASFGLARAQHRLRELHRDRARRPDDHGPVHG</sequence>
<keyword evidence="1" id="KW-1133">Transmembrane helix</keyword>
<organism evidence="2 3">
    <name type="scientific">Methylocella tundrae</name>
    <dbReference type="NCBI Taxonomy" id="227605"/>
    <lineage>
        <taxon>Bacteria</taxon>
        <taxon>Pseudomonadati</taxon>
        <taxon>Pseudomonadota</taxon>
        <taxon>Alphaproteobacteria</taxon>
        <taxon>Hyphomicrobiales</taxon>
        <taxon>Beijerinckiaceae</taxon>
        <taxon>Methylocella</taxon>
    </lineage>
</organism>
<reference evidence="2 3" key="1">
    <citation type="submission" date="2019-03" db="EMBL/GenBank/DDBJ databases">
        <authorList>
            <person name="Kox A.R. M."/>
        </authorList>
    </citation>
    <scope>NUCLEOTIDE SEQUENCE [LARGE SCALE GENOMIC DNA]</scope>
    <source>
        <strain evidence="2">MTUNDRAET4 annotated genome</strain>
    </source>
</reference>
<feature type="transmembrane region" description="Helical" evidence="1">
    <location>
        <begin position="84"/>
        <end position="105"/>
    </location>
</feature>
<keyword evidence="1" id="KW-0472">Membrane</keyword>
<dbReference type="Proteomes" id="UP000294360">
    <property type="component" value="Chromosome"/>
</dbReference>
<proteinExistence type="predicted"/>
<dbReference type="EMBL" id="LR536450">
    <property type="protein sequence ID" value="VFU10306.1"/>
    <property type="molecule type" value="Genomic_DNA"/>
</dbReference>
<accession>A0A4U8Z495</accession>